<accession>A0ABM9E7W7</accession>
<proteinExistence type="predicted"/>
<evidence type="ECO:0000313" key="2">
    <source>
        <dbReference type="Proteomes" id="UP001152604"/>
    </source>
</evidence>
<gene>
    <name evidence="1" type="ORF">MES4922_40146</name>
</gene>
<sequence length="87" mass="9231">MEKFLVPGAIIVAAIIGAATFRYDVLVGGASSQFVLIRDRWTGEVKYCGGSSGTSMCFAYLSRGMAPIRKAENGDRQTAFHGGMAGH</sequence>
<dbReference type="Proteomes" id="UP001152604">
    <property type="component" value="Unassembled WGS sequence"/>
</dbReference>
<name>A0ABM9E7W7_9HYPH</name>
<reference evidence="1" key="1">
    <citation type="submission" date="2022-03" db="EMBL/GenBank/DDBJ databases">
        <authorList>
            <person name="Brunel B."/>
        </authorList>
    </citation>
    <scope>NUCLEOTIDE SEQUENCE</scope>
    <source>
        <strain evidence="1">STM4922sample</strain>
    </source>
</reference>
<evidence type="ECO:0000313" key="1">
    <source>
        <dbReference type="EMBL" id="CAH2405247.1"/>
    </source>
</evidence>
<keyword evidence="2" id="KW-1185">Reference proteome</keyword>
<comment type="caution">
    <text evidence="1">The sequence shown here is derived from an EMBL/GenBank/DDBJ whole genome shotgun (WGS) entry which is preliminary data.</text>
</comment>
<dbReference type="EMBL" id="CAKXZS010000034">
    <property type="protein sequence ID" value="CAH2405247.1"/>
    <property type="molecule type" value="Genomic_DNA"/>
</dbReference>
<protein>
    <submittedName>
        <fullName evidence="1">Uncharacterized protein</fullName>
    </submittedName>
</protein>
<organism evidence="1 2">
    <name type="scientific">Mesorhizobium ventifaucium</name>
    <dbReference type="NCBI Taxonomy" id="666020"/>
    <lineage>
        <taxon>Bacteria</taxon>
        <taxon>Pseudomonadati</taxon>
        <taxon>Pseudomonadota</taxon>
        <taxon>Alphaproteobacteria</taxon>
        <taxon>Hyphomicrobiales</taxon>
        <taxon>Phyllobacteriaceae</taxon>
        <taxon>Mesorhizobium</taxon>
    </lineage>
</organism>